<dbReference type="Proteomes" id="UP000004245">
    <property type="component" value="Unassembled WGS sequence"/>
</dbReference>
<gene>
    <name evidence="1" type="ORF">HMPREF0724_11683</name>
</gene>
<sequence>MVGETEKAPGSRDLGAFLVGITRGSRRSESSIDIVPGDTPR</sequence>
<keyword evidence="2" id="KW-1185">Reference proteome</keyword>
<name>E9SZY2_RHOHA</name>
<reference evidence="1" key="1">
    <citation type="submission" date="2011-01" db="EMBL/GenBank/DDBJ databases">
        <authorList>
            <person name="Muzny D."/>
            <person name="Qin X."/>
            <person name="Buhay C."/>
            <person name="Dugan-Rocha S."/>
            <person name="Ding Y."/>
            <person name="Chen G."/>
            <person name="Hawes A."/>
            <person name="Holder M."/>
            <person name="Jhangiani S."/>
            <person name="Johnson A."/>
            <person name="Khan Z."/>
            <person name="Li Z."/>
            <person name="Liu W."/>
            <person name="Liu X."/>
            <person name="Perez L."/>
            <person name="Shen H."/>
            <person name="Wang Q."/>
            <person name="Watt J."/>
            <person name="Xi L."/>
            <person name="Xin Y."/>
            <person name="Zhou J."/>
            <person name="Deng J."/>
            <person name="Jiang H."/>
            <person name="Liu Y."/>
            <person name="Qu J."/>
            <person name="Song X.-Z."/>
            <person name="Zhang L."/>
            <person name="Villasana D."/>
            <person name="Johnson A."/>
            <person name="Liu J."/>
            <person name="Liyanage D."/>
            <person name="Lorensuhewa L."/>
            <person name="Robinson T."/>
            <person name="Song A."/>
            <person name="Song B.-B."/>
            <person name="Dinh H."/>
            <person name="Thornton R."/>
            <person name="Coyle M."/>
            <person name="Francisco L."/>
            <person name="Jackson L."/>
            <person name="Javaid M."/>
            <person name="Korchina V."/>
            <person name="Kovar C."/>
            <person name="Mata R."/>
            <person name="Mathew T."/>
            <person name="Ngo R."/>
            <person name="Nguyen L."/>
            <person name="Nguyen N."/>
            <person name="Okwuonu G."/>
            <person name="Ongeri F."/>
            <person name="Pham C."/>
            <person name="Simmons D."/>
            <person name="Wilczek-Boney K."/>
            <person name="Hale W."/>
            <person name="Jakkamsetti A."/>
            <person name="Pham P."/>
            <person name="Ruth R."/>
            <person name="San Lucas F."/>
            <person name="Warren J."/>
            <person name="Zhang J."/>
            <person name="Zhao Z."/>
            <person name="Zhou C."/>
            <person name="Zhu D."/>
            <person name="Lee S."/>
            <person name="Bess C."/>
            <person name="Blankenburg K."/>
            <person name="Forbes L."/>
            <person name="Fu Q."/>
            <person name="Gubbala S."/>
            <person name="Hirani K."/>
            <person name="Jayaseelan J.C."/>
            <person name="Lara F."/>
            <person name="Munidasa M."/>
            <person name="Palculict T."/>
            <person name="Patil S."/>
            <person name="Pu L.-L."/>
            <person name="Saada N."/>
            <person name="Tang L."/>
            <person name="Weissenberger G."/>
            <person name="Zhu Y."/>
            <person name="Hemphill L."/>
            <person name="Shang Y."/>
            <person name="Youmans B."/>
            <person name="Ayvaz T."/>
            <person name="Ross M."/>
            <person name="Santibanez J."/>
            <person name="Aqrawi P."/>
            <person name="Gross S."/>
            <person name="Joshi V."/>
            <person name="Fowler G."/>
            <person name="Nazareth L."/>
            <person name="Reid J."/>
            <person name="Worley K."/>
            <person name="Petrosino J."/>
            <person name="Highlander S."/>
            <person name="Gibbs R."/>
        </authorList>
    </citation>
    <scope>NUCLEOTIDE SEQUENCE [LARGE SCALE GENOMIC DNA]</scope>
    <source>
        <strain evidence="1">ATCC 33707</strain>
    </source>
</reference>
<accession>E9SZY2</accession>
<proteinExistence type="predicted"/>
<comment type="caution">
    <text evidence="1">The sequence shown here is derived from an EMBL/GenBank/DDBJ whole genome shotgun (WGS) entry which is preliminary data.</text>
</comment>
<organism evidence="1 2">
    <name type="scientific">Prescottella equi ATCC 33707</name>
    <dbReference type="NCBI Taxonomy" id="525370"/>
    <lineage>
        <taxon>Bacteria</taxon>
        <taxon>Bacillati</taxon>
        <taxon>Actinomycetota</taxon>
        <taxon>Actinomycetes</taxon>
        <taxon>Mycobacteriales</taxon>
        <taxon>Nocardiaceae</taxon>
        <taxon>Prescottella</taxon>
    </lineage>
</organism>
<evidence type="ECO:0000313" key="1">
    <source>
        <dbReference type="EMBL" id="EGD24565.1"/>
    </source>
</evidence>
<dbReference type="EMBL" id="ADNW02000008">
    <property type="protein sequence ID" value="EGD24565.1"/>
    <property type="molecule type" value="Genomic_DNA"/>
</dbReference>
<evidence type="ECO:0000313" key="2">
    <source>
        <dbReference type="Proteomes" id="UP000004245"/>
    </source>
</evidence>
<dbReference type="HOGENOM" id="CLU_3275807_0_0_11"/>
<protein>
    <submittedName>
        <fullName evidence="1">Uncharacterized protein</fullName>
    </submittedName>
</protein>
<dbReference type="AlphaFoldDB" id="E9SZY2"/>